<dbReference type="Proteomes" id="UP001610334">
    <property type="component" value="Unassembled WGS sequence"/>
</dbReference>
<organism evidence="2 3">
    <name type="scientific">Aspergillus granulosus</name>
    <dbReference type="NCBI Taxonomy" id="176169"/>
    <lineage>
        <taxon>Eukaryota</taxon>
        <taxon>Fungi</taxon>
        <taxon>Dikarya</taxon>
        <taxon>Ascomycota</taxon>
        <taxon>Pezizomycotina</taxon>
        <taxon>Eurotiomycetes</taxon>
        <taxon>Eurotiomycetidae</taxon>
        <taxon>Eurotiales</taxon>
        <taxon>Aspergillaceae</taxon>
        <taxon>Aspergillus</taxon>
        <taxon>Aspergillus subgen. Nidulantes</taxon>
    </lineage>
</organism>
<proteinExistence type="predicted"/>
<evidence type="ECO:0000313" key="2">
    <source>
        <dbReference type="EMBL" id="KAL2810082.1"/>
    </source>
</evidence>
<protein>
    <submittedName>
        <fullName evidence="2">Uncharacterized protein</fullName>
    </submittedName>
</protein>
<accession>A0ABR4H3Q1</accession>
<reference evidence="2 3" key="1">
    <citation type="submission" date="2024-07" db="EMBL/GenBank/DDBJ databases">
        <title>Section-level genome sequencing and comparative genomics of Aspergillus sections Usti and Cavernicolus.</title>
        <authorList>
            <consortium name="Lawrence Berkeley National Laboratory"/>
            <person name="Nybo J.L."/>
            <person name="Vesth T.C."/>
            <person name="Theobald S."/>
            <person name="Frisvad J.C."/>
            <person name="Larsen T.O."/>
            <person name="Kjaerboelling I."/>
            <person name="Rothschild-Mancinelli K."/>
            <person name="Lyhne E.K."/>
            <person name="Kogle M.E."/>
            <person name="Barry K."/>
            <person name="Clum A."/>
            <person name="Na H."/>
            <person name="Ledsgaard L."/>
            <person name="Lin J."/>
            <person name="Lipzen A."/>
            <person name="Kuo A."/>
            <person name="Riley R."/>
            <person name="Mondo S."/>
            <person name="Labutti K."/>
            <person name="Haridas S."/>
            <person name="Pangalinan J."/>
            <person name="Salamov A.A."/>
            <person name="Simmons B.A."/>
            <person name="Magnuson J.K."/>
            <person name="Chen J."/>
            <person name="Drula E."/>
            <person name="Henrissat B."/>
            <person name="Wiebenga A."/>
            <person name="Lubbers R.J."/>
            <person name="Gomes A.C."/>
            <person name="Makela M.R."/>
            <person name="Stajich J."/>
            <person name="Grigoriev I.V."/>
            <person name="Mortensen U.H."/>
            <person name="De Vries R.P."/>
            <person name="Baker S.E."/>
            <person name="Andersen M.R."/>
        </authorList>
    </citation>
    <scope>NUCLEOTIDE SEQUENCE [LARGE SCALE GENOMIC DNA]</scope>
    <source>
        <strain evidence="2 3">CBS 588.65</strain>
    </source>
</reference>
<dbReference type="EMBL" id="JBFXLT010000077">
    <property type="protein sequence ID" value="KAL2810082.1"/>
    <property type="molecule type" value="Genomic_DNA"/>
</dbReference>
<keyword evidence="1" id="KW-0472">Membrane</keyword>
<comment type="caution">
    <text evidence="2">The sequence shown here is derived from an EMBL/GenBank/DDBJ whole genome shotgun (WGS) entry which is preliminary data.</text>
</comment>
<name>A0ABR4H3Q1_9EURO</name>
<keyword evidence="3" id="KW-1185">Reference proteome</keyword>
<gene>
    <name evidence="2" type="ORF">BJX63DRAFT_403133</name>
</gene>
<keyword evidence="1" id="KW-0812">Transmembrane</keyword>
<sequence length="75" mass="8185">MWRNPKPLVQLDGAQILNLSAFLNPTCDASPICWWLVGGALVVVLVPCFYPVLTPVVDLTCNRGKSTHGPRIVIV</sequence>
<keyword evidence="1" id="KW-1133">Transmembrane helix</keyword>
<evidence type="ECO:0000256" key="1">
    <source>
        <dbReference type="SAM" id="Phobius"/>
    </source>
</evidence>
<feature type="transmembrane region" description="Helical" evidence="1">
    <location>
        <begin position="32"/>
        <end position="53"/>
    </location>
</feature>
<evidence type="ECO:0000313" key="3">
    <source>
        <dbReference type="Proteomes" id="UP001610334"/>
    </source>
</evidence>